<sequence>MVSAAAVGAAAAVVRSVAGRLTLQRCIAGSQKMTTCESHCSSHSVPYRRQRDNLGCHCRCRAWTLPSSAMAFLRTRRTAANSRNSVGCSSANGWSAAKNQCQQQNQWHTGGRRVRSGSSREGQEGETIVDEAENDAGETAEEDFHVPACSSPEEAASESEWLRVALHKWLDDEYCPEPTNYEISRRCANAYLECLLKDERDLRDILMSMIYSMDTLSFKESFHGPFSAANAAVDLIAKRIESGNFLNGKGQGRDAMNAVLETAQKQATGTS</sequence>
<evidence type="ECO:0000313" key="2">
    <source>
        <dbReference type="EMBL" id="GBG61528.1"/>
    </source>
</evidence>
<comment type="caution">
    <text evidence="2">The sequence shown here is derived from an EMBL/GenBank/DDBJ whole genome shotgun (WGS) entry which is preliminary data.</text>
</comment>
<dbReference type="OrthoDB" id="41419at2759"/>
<dbReference type="Gramene" id="GBG61528">
    <property type="protein sequence ID" value="GBG61528"/>
    <property type="gene ID" value="CBR_g22325"/>
</dbReference>
<dbReference type="AlphaFoldDB" id="A0A388JUQ3"/>
<dbReference type="EMBL" id="BFEA01000021">
    <property type="protein sequence ID" value="GBG61528.1"/>
    <property type="molecule type" value="Genomic_DNA"/>
</dbReference>
<evidence type="ECO:0000313" key="3">
    <source>
        <dbReference type="Proteomes" id="UP000265515"/>
    </source>
</evidence>
<protein>
    <submittedName>
        <fullName evidence="2">Uncharacterized protein</fullName>
    </submittedName>
</protein>
<evidence type="ECO:0000256" key="1">
    <source>
        <dbReference type="SAM" id="MobiDB-lite"/>
    </source>
</evidence>
<accession>A0A388JUQ3</accession>
<organism evidence="2 3">
    <name type="scientific">Chara braunii</name>
    <name type="common">Braun's stonewort</name>
    <dbReference type="NCBI Taxonomy" id="69332"/>
    <lineage>
        <taxon>Eukaryota</taxon>
        <taxon>Viridiplantae</taxon>
        <taxon>Streptophyta</taxon>
        <taxon>Charophyceae</taxon>
        <taxon>Charales</taxon>
        <taxon>Characeae</taxon>
        <taxon>Chara</taxon>
    </lineage>
</organism>
<dbReference type="PANTHER" id="PTHR36776:SF1">
    <property type="entry name" value="EXPRESSED PROTEIN"/>
    <property type="match status" value="1"/>
</dbReference>
<reference evidence="2 3" key="1">
    <citation type="journal article" date="2018" name="Cell">
        <title>The Chara Genome: Secondary Complexity and Implications for Plant Terrestrialization.</title>
        <authorList>
            <person name="Nishiyama T."/>
            <person name="Sakayama H."/>
            <person name="Vries J.D."/>
            <person name="Buschmann H."/>
            <person name="Saint-Marcoux D."/>
            <person name="Ullrich K.K."/>
            <person name="Haas F.B."/>
            <person name="Vanderstraeten L."/>
            <person name="Becker D."/>
            <person name="Lang D."/>
            <person name="Vosolsobe S."/>
            <person name="Rombauts S."/>
            <person name="Wilhelmsson P.K.I."/>
            <person name="Janitza P."/>
            <person name="Kern R."/>
            <person name="Heyl A."/>
            <person name="Rumpler F."/>
            <person name="Villalobos L.I.A.C."/>
            <person name="Clay J.M."/>
            <person name="Skokan R."/>
            <person name="Toyoda A."/>
            <person name="Suzuki Y."/>
            <person name="Kagoshima H."/>
            <person name="Schijlen E."/>
            <person name="Tajeshwar N."/>
            <person name="Catarino B."/>
            <person name="Hetherington A.J."/>
            <person name="Saltykova A."/>
            <person name="Bonnot C."/>
            <person name="Breuninger H."/>
            <person name="Symeonidi A."/>
            <person name="Radhakrishnan G.V."/>
            <person name="Van Nieuwerburgh F."/>
            <person name="Deforce D."/>
            <person name="Chang C."/>
            <person name="Karol K.G."/>
            <person name="Hedrich R."/>
            <person name="Ulvskov P."/>
            <person name="Glockner G."/>
            <person name="Delwiche C.F."/>
            <person name="Petrasek J."/>
            <person name="Van de Peer Y."/>
            <person name="Friml J."/>
            <person name="Beilby M."/>
            <person name="Dolan L."/>
            <person name="Kohara Y."/>
            <person name="Sugano S."/>
            <person name="Fujiyama A."/>
            <person name="Delaux P.-M."/>
            <person name="Quint M."/>
            <person name="TheiBen G."/>
            <person name="Hagemann M."/>
            <person name="Harholt J."/>
            <person name="Dunand C."/>
            <person name="Zachgo S."/>
            <person name="Langdale J."/>
            <person name="Maumus F."/>
            <person name="Straeten D.V.D."/>
            <person name="Gould S.B."/>
            <person name="Rensing S.A."/>
        </authorList>
    </citation>
    <scope>NUCLEOTIDE SEQUENCE [LARGE SCALE GENOMIC DNA]</scope>
    <source>
        <strain evidence="2 3">S276</strain>
    </source>
</reference>
<keyword evidence="3" id="KW-1185">Reference proteome</keyword>
<proteinExistence type="predicted"/>
<dbReference type="PANTHER" id="PTHR36776">
    <property type="entry name" value="EXPRESSED PROTEIN"/>
    <property type="match status" value="1"/>
</dbReference>
<dbReference type="STRING" id="69332.A0A388JUQ3"/>
<dbReference type="Proteomes" id="UP000265515">
    <property type="component" value="Unassembled WGS sequence"/>
</dbReference>
<name>A0A388JUQ3_CHABU</name>
<feature type="region of interest" description="Disordered" evidence="1">
    <location>
        <begin position="102"/>
        <end position="129"/>
    </location>
</feature>
<gene>
    <name evidence="2" type="ORF">CBR_g22325</name>
</gene>